<organism evidence="7 8">
    <name type="scientific">Lentibacter algarum</name>
    <dbReference type="NCBI Taxonomy" id="576131"/>
    <lineage>
        <taxon>Bacteria</taxon>
        <taxon>Pseudomonadati</taxon>
        <taxon>Pseudomonadota</taxon>
        <taxon>Alphaproteobacteria</taxon>
        <taxon>Rhodobacterales</taxon>
        <taxon>Roseobacteraceae</taxon>
        <taxon>Lentibacter</taxon>
    </lineage>
</organism>
<dbReference type="InterPro" id="IPR051178">
    <property type="entry name" value="TfdA_dioxygenase"/>
</dbReference>
<keyword evidence="8" id="KW-1185">Reference proteome</keyword>
<dbReference type="RefSeq" id="WP_089892685.1">
    <property type="nucleotide sequence ID" value="NZ_CALJFH010000027.1"/>
</dbReference>
<evidence type="ECO:0000313" key="8">
    <source>
        <dbReference type="Proteomes" id="UP000199026"/>
    </source>
</evidence>
<comment type="similarity">
    <text evidence="1">Belongs to the TfdA dioxygenase family.</text>
</comment>
<evidence type="ECO:0000259" key="6">
    <source>
        <dbReference type="Pfam" id="PF02668"/>
    </source>
</evidence>
<name>A0A1H3M4R3_9RHOB</name>
<protein>
    <submittedName>
        <fullName evidence="7">2,4-dichlorophenoxyacetate monooxygenase</fullName>
    </submittedName>
</protein>
<evidence type="ECO:0000256" key="2">
    <source>
        <dbReference type="ARBA" id="ARBA00022723"/>
    </source>
</evidence>
<accession>A0A1H3M4R3</accession>
<dbReference type="PANTHER" id="PTHR43779">
    <property type="entry name" value="DIOXYGENASE RV0097-RELATED"/>
    <property type="match status" value="1"/>
</dbReference>
<proteinExistence type="inferred from homology"/>
<dbReference type="PANTHER" id="PTHR43779:SF3">
    <property type="entry name" value="(3R)-3-[(CARBOXYMETHYL)AMINO]FATTY ACID OXYGENASE_DECARBOXYLASE"/>
    <property type="match status" value="1"/>
</dbReference>
<dbReference type="GO" id="GO:0004497">
    <property type="term" value="F:monooxygenase activity"/>
    <property type="evidence" value="ECO:0007669"/>
    <property type="project" value="UniProtKB-KW"/>
</dbReference>
<evidence type="ECO:0000256" key="5">
    <source>
        <dbReference type="ARBA" id="ARBA00023004"/>
    </source>
</evidence>
<dbReference type="GO" id="GO:0046872">
    <property type="term" value="F:metal ion binding"/>
    <property type="evidence" value="ECO:0007669"/>
    <property type="project" value="UniProtKB-KW"/>
</dbReference>
<keyword evidence="2" id="KW-0479">Metal-binding</keyword>
<dbReference type="GO" id="GO:0016706">
    <property type="term" value="F:2-oxoglutarate-dependent dioxygenase activity"/>
    <property type="evidence" value="ECO:0007669"/>
    <property type="project" value="UniProtKB-ARBA"/>
</dbReference>
<dbReference type="SUPFAM" id="SSF51197">
    <property type="entry name" value="Clavaminate synthase-like"/>
    <property type="match status" value="1"/>
</dbReference>
<keyword evidence="7" id="KW-0503">Monooxygenase</keyword>
<dbReference type="GeneID" id="78125332"/>
<dbReference type="InterPro" id="IPR003819">
    <property type="entry name" value="TauD/TfdA-like"/>
</dbReference>
<keyword evidence="3" id="KW-0223">Dioxygenase</keyword>
<keyword evidence="5" id="KW-0408">Iron</keyword>
<keyword evidence="4" id="KW-0560">Oxidoreductase</keyword>
<dbReference type="STRING" id="576131.SAMN05444486_103383"/>
<evidence type="ECO:0000256" key="1">
    <source>
        <dbReference type="ARBA" id="ARBA00005896"/>
    </source>
</evidence>
<dbReference type="InterPro" id="IPR042098">
    <property type="entry name" value="TauD-like_sf"/>
</dbReference>
<dbReference type="Pfam" id="PF02668">
    <property type="entry name" value="TauD"/>
    <property type="match status" value="1"/>
</dbReference>
<evidence type="ECO:0000256" key="3">
    <source>
        <dbReference type="ARBA" id="ARBA00022964"/>
    </source>
</evidence>
<dbReference type="OrthoDB" id="7209371at2"/>
<gene>
    <name evidence="7" type="ORF">SAMN05444486_103383</name>
</gene>
<dbReference type="Gene3D" id="3.60.130.10">
    <property type="entry name" value="Clavaminate synthase-like"/>
    <property type="match status" value="1"/>
</dbReference>
<dbReference type="AlphaFoldDB" id="A0A1H3M4R3"/>
<evidence type="ECO:0000256" key="4">
    <source>
        <dbReference type="ARBA" id="ARBA00023002"/>
    </source>
</evidence>
<evidence type="ECO:0000313" key="7">
    <source>
        <dbReference type="EMBL" id="SDY71711.1"/>
    </source>
</evidence>
<dbReference type="Proteomes" id="UP000199026">
    <property type="component" value="Unassembled WGS sequence"/>
</dbReference>
<sequence length="290" mass="32125">MHTSPLHPDFGLTVHDIDLRDVTADHLFPDIRRAFEEHSALLFPAQQMDDATHIRLAELFGPLENREAMAAGRDVAFEVSAVSNETASGVTDAMDLHTLNLQANMLWHTDSTFLPTPALINILTARVLPPSGGGNTELASTRTGWASMPADLKAKLKDAVIWHRLSHSRARISPELARLPEMNKWPDRPWRALWPNPVTGEESLFIASHSFSIEGLGLTEGQEVIDAAIAHCTRPEAVYSHQWAVGDVLLWDERAILHRGQPWDYSEPRTLKSICCSVTEADGLASVRLV</sequence>
<reference evidence="7 8" key="1">
    <citation type="submission" date="2016-10" db="EMBL/GenBank/DDBJ databases">
        <authorList>
            <person name="de Groot N.N."/>
        </authorList>
    </citation>
    <scope>NUCLEOTIDE SEQUENCE [LARGE SCALE GENOMIC DNA]</scope>
    <source>
        <strain evidence="7 8">DSM 24677</strain>
    </source>
</reference>
<feature type="domain" description="TauD/TfdA-like" evidence="6">
    <location>
        <begin position="3"/>
        <end position="273"/>
    </location>
</feature>
<dbReference type="EMBL" id="FNPR01000003">
    <property type="protein sequence ID" value="SDY71711.1"/>
    <property type="molecule type" value="Genomic_DNA"/>
</dbReference>